<comment type="caution">
    <text evidence="2">The sequence shown here is derived from an EMBL/GenBank/DDBJ whole genome shotgun (WGS) entry which is preliminary data.</text>
</comment>
<feature type="compositionally biased region" description="Basic residues" evidence="1">
    <location>
        <begin position="32"/>
        <end position="41"/>
    </location>
</feature>
<dbReference type="AlphaFoldDB" id="A0A9W4T198"/>
<keyword evidence="3" id="KW-1185">Reference proteome</keyword>
<feature type="region of interest" description="Disordered" evidence="1">
    <location>
        <begin position="1"/>
        <end position="42"/>
    </location>
</feature>
<gene>
    <name evidence="2" type="ORF">FWILDA_LOCUS13914</name>
</gene>
<protein>
    <submittedName>
        <fullName evidence="2">5016_t:CDS:1</fullName>
    </submittedName>
</protein>
<evidence type="ECO:0000313" key="3">
    <source>
        <dbReference type="Proteomes" id="UP001153678"/>
    </source>
</evidence>
<proteinExistence type="predicted"/>
<feature type="compositionally biased region" description="Acidic residues" evidence="1">
    <location>
        <begin position="69"/>
        <end position="99"/>
    </location>
</feature>
<name>A0A9W4T198_9GLOM</name>
<sequence>LKKNTKEPVIEALNDGDNRKIQKPAPAVKRALAAKRDRKKKEPIIETLNDEITAPINQKKNNKVHGDDECIDGNDSEDDDGVIDYDDIEDDDNNECDNEKDDKLPAERPTISVSELLETSDGYLSKDKKNVISVKHKPLAPITNNMHINKLRNNSLNNSNEATNRNLNYNSHLINTPCYTTLHSSSCYTNTCQSIHVHHVRLICVHL</sequence>
<reference evidence="2" key="1">
    <citation type="submission" date="2022-08" db="EMBL/GenBank/DDBJ databases">
        <authorList>
            <person name="Kallberg Y."/>
            <person name="Tangrot J."/>
            <person name="Rosling A."/>
        </authorList>
    </citation>
    <scope>NUCLEOTIDE SEQUENCE</scope>
    <source>
        <strain evidence="2">Wild A</strain>
    </source>
</reference>
<organism evidence="2 3">
    <name type="scientific">Funneliformis geosporum</name>
    <dbReference type="NCBI Taxonomy" id="1117311"/>
    <lineage>
        <taxon>Eukaryota</taxon>
        <taxon>Fungi</taxon>
        <taxon>Fungi incertae sedis</taxon>
        <taxon>Mucoromycota</taxon>
        <taxon>Glomeromycotina</taxon>
        <taxon>Glomeromycetes</taxon>
        <taxon>Glomerales</taxon>
        <taxon>Glomeraceae</taxon>
        <taxon>Funneliformis</taxon>
    </lineage>
</organism>
<feature type="region of interest" description="Disordered" evidence="1">
    <location>
        <begin position="59"/>
        <end position="104"/>
    </location>
</feature>
<accession>A0A9W4T198</accession>
<evidence type="ECO:0000256" key="1">
    <source>
        <dbReference type="SAM" id="MobiDB-lite"/>
    </source>
</evidence>
<feature type="non-terminal residue" evidence="2">
    <location>
        <position position="1"/>
    </location>
</feature>
<evidence type="ECO:0000313" key="2">
    <source>
        <dbReference type="EMBL" id="CAI2189103.1"/>
    </source>
</evidence>
<dbReference type="EMBL" id="CAMKVN010005611">
    <property type="protein sequence ID" value="CAI2189103.1"/>
    <property type="molecule type" value="Genomic_DNA"/>
</dbReference>
<dbReference type="Proteomes" id="UP001153678">
    <property type="component" value="Unassembled WGS sequence"/>
</dbReference>